<dbReference type="CDD" id="cd08996">
    <property type="entry name" value="GH32_FFase"/>
    <property type="match status" value="1"/>
</dbReference>
<protein>
    <recommendedName>
        <fullName evidence="2">beta-fructofuranosidase</fullName>
        <ecNumber evidence="2">3.2.1.26</ecNumber>
    </recommendedName>
</protein>
<dbReference type="SUPFAM" id="SSF75005">
    <property type="entry name" value="Arabinanase/levansucrase/invertase"/>
    <property type="match status" value="1"/>
</dbReference>
<dbReference type="InterPro" id="IPR001362">
    <property type="entry name" value="Glyco_hydro_32"/>
</dbReference>
<dbReference type="PANTHER" id="PTHR43101">
    <property type="entry name" value="BETA-FRUCTOSIDASE"/>
    <property type="match status" value="1"/>
</dbReference>
<comment type="similarity">
    <text evidence="1">Belongs to the glycosyl hydrolase 32 family.</text>
</comment>
<evidence type="ECO:0000256" key="3">
    <source>
        <dbReference type="ARBA" id="ARBA00022801"/>
    </source>
</evidence>
<feature type="domain" description="Glycosyl hydrolase family 32 N-terminal" evidence="5">
    <location>
        <begin position="6"/>
        <end position="300"/>
    </location>
</feature>
<reference evidence="6 7" key="1">
    <citation type="journal article" date="2019" name="Int. J. Syst. Evol. Microbiol.">
        <title>The Global Catalogue of Microorganisms (GCM) 10K type strain sequencing project: providing services to taxonomists for standard genome sequencing and annotation.</title>
        <authorList>
            <consortium name="The Broad Institute Genomics Platform"/>
            <consortium name="The Broad Institute Genome Sequencing Center for Infectious Disease"/>
            <person name="Wu L."/>
            <person name="Ma J."/>
        </authorList>
    </citation>
    <scope>NUCLEOTIDE SEQUENCE [LARGE SCALE GENOMIC DNA]</scope>
    <source>
        <strain evidence="6 7">JCM 15309</strain>
    </source>
</reference>
<evidence type="ECO:0000259" key="5">
    <source>
        <dbReference type="Pfam" id="PF00251"/>
    </source>
</evidence>
<evidence type="ECO:0000313" key="7">
    <source>
        <dbReference type="Proteomes" id="UP001500571"/>
    </source>
</evidence>
<evidence type="ECO:0000256" key="4">
    <source>
        <dbReference type="ARBA" id="ARBA00023295"/>
    </source>
</evidence>
<dbReference type="EC" id="3.2.1.26" evidence="2"/>
<dbReference type="InterPro" id="IPR023296">
    <property type="entry name" value="Glyco_hydro_beta-prop_sf"/>
</dbReference>
<comment type="caution">
    <text evidence="6">The sequence shown here is derived from an EMBL/GenBank/DDBJ whole genome shotgun (WGS) entry which is preliminary data.</text>
</comment>
<keyword evidence="3" id="KW-0378">Hydrolase</keyword>
<sequence>MRPRLHFTADRGWINDPHGVTFHAGEYHLFHQYVPESTVWAPNCHWGHAVSPDLLSWTHRDIAIAPGDGDEGIWTGSLVDDGGSTRIFYTSVAQPDLGLGRVRIATPTDPTWNTWTKGDIVVRPPSELDLIAFRDPFIMREDTNWRMFVGAATRDGVALALTYTSDDLESWTYDGVALSRSSDQVDPVWMGALWECPQIFDVDGHWAMVSSVWDNDVLHYAGYAVGDRDSYGAGRFSPTEWGQLSFGGSYYAPSFFRDEDGRPCLMFWMRGVVDAGAGWASCLSVPHTLAVQGGRLVASPHPELEVRRQTPLGSGEHAAAFDLVWNVASPDEELLLEGPSGKTARLTVSNGVVALERPGQETWTMPWSGERLRMLVDGSVVEVSSHRGILGGPIDPTTAWRSPNGDVEAWLLVPRR</sequence>
<keyword evidence="4" id="KW-0326">Glycosidase</keyword>
<name>A0ABN2QNY1_9ACTN</name>
<dbReference type="RefSeq" id="WP_344043685.1">
    <property type="nucleotide sequence ID" value="NZ_BAAAPB010000001.1"/>
</dbReference>
<dbReference type="Gene3D" id="2.115.10.20">
    <property type="entry name" value="Glycosyl hydrolase domain, family 43"/>
    <property type="match status" value="1"/>
</dbReference>
<accession>A0ABN2QNY1</accession>
<evidence type="ECO:0000313" key="6">
    <source>
        <dbReference type="EMBL" id="GAA1955498.1"/>
    </source>
</evidence>
<dbReference type="Proteomes" id="UP001500571">
    <property type="component" value="Unassembled WGS sequence"/>
</dbReference>
<dbReference type="InterPro" id="IPR051214">
    <property type="entry name" value="GH32_Enzymes"/>
</dbReference>
<dbReference type="EMBL" id="BAAAPB010000001">
    <property type="protein sequence ID" value="GAA1955498.1"/>
    <property type="molecule type" value="Genomic_DNA"/>
</dbReference>
<proteinExistence type="inferred from homology"/>
<dbReference type="InterPro" id="IPR013148">
    <property type="entry name" value="Glyco_hydro_32_N"/>
</dbReference>
<dbReference type="PANTHER" id="PTHR43101:SF1">
    <property type="entry name" value="BETA-FRUCTOSIDASE"/>
    <property type="match status" value="1"/>
</dbReference>
<gene>
    <name evidence="6" type="ORF">GCM10009798_13420</name>
</gene>
<organism evidence="6 7">
    <name type="scientific">Nocardioides panacihumi</name>
    <dbReference type="NCBI Taxonomy" id="400774"/>
    <lineage>
        <taxon>Bacteria</taxon>
        <taxon>Bacillati</taxon>
        <taxon>Actinomycetota</taxon>
        <taxon>Actinomycetes</taxon>
        <taxon>Propionibacteriales</taxon>
        <taxon>Nocardioidaceae</taxon>
        <taxon>Nocardioides</taxon>
    </lineage>
</organism>
<evidence type="ECO:0000256" key="1">
    <source>
        <dbReference type="ARBA" id="ARBA00009902"/>
    </source>
</evidence>
<dbReference type="Pfam" id="PF00251">
    <property type="entry name" value="Glyco_hydro_32N"/>
    <property type="match status" value="1"/>
</dbReference>
<dbReference type="SMART" id="SM00640">
    <property type="entry name" value="Glyco_32"/>
    <property type="match status" value="1"/>
</dbReference>
<evidence type="ECO:0000256" key="2">
    <source>
        <dbReference type="ARBA" id="ARBA00012758"/>
    </source>
</evidence>
<keyword evidence="7" id="KW-1185">Reference proteome</keyword>